<comment type="similarity">
    <text evidence="2">Belongs to the Nudix hydrolase family.</text>
</comment>
<evidence type="ECO:0000259" key="12">
    <source>
        <dbReference type="PROSITE" id="PS51462"/>
    </source>
</evidence>
<evidence type="ECO:0000256" key="7">
    <source>
        <dbReference type="ARBA" id="ARBA00022801"/>
    </source>
</evidence>
<dbReference type="GO" id="GO:0035539">
    <property type="term" value="F:8-oxo-7,8-dihydrodeoxyguanosine triphosphate pyrophosphatase activity"/>
    <property type="evidence" value="ECO:0007669"/>
    <property type="project" value="UniProtKB-EC"/>
</dbReference>
<evidence type="ECO:0000256" key="9">
    <source>
        <dbReference type="ARBA" id="ARBA00023204"/>
    </source>
</evidence>
<dbReference type="InterPro" id="IPR000086">
    <property type="entry name" value="NUDIX_hydrolase_dom"/>
</dbReference>
<dbReference type="SUPFAM" id="SSF55811">
    <property type="entry name" value="Nudix"/>
    <property type="match status" value="1"/>
</dbReference>
<gene>
    <name evidence="13" type="ORF">EXIGUO9Y_230076</name>
</gene>
<feature type="domain" description="Nudix hydrolase" evidence="12">
    <location>
        <begin position="3"/>
        <end position="128"/>
    </location>
</feature>
<comment type="catalytic activity">
    <reaction evidence="10">
        <text>8-oxo-dGTP + H2O = 8-oxo-dGMP + diphosphate + H(+)</text>
        <dbReference type="Rhea" id="RHEA:31575"/>
        <dbReference type="ChEBI" id="CHEBI:15377"/>
        <dbReference type="ChEBI" id="CHEBI:15378"/>
        <dbReference type="ChEBI" id="CHEBI:33019"/>
        <dbReference type="ChEBI" id="CHEBI:63224"/>
        <dbReference type="ChEBI" id="CHEBI:77896"/>
        <dbReference type="EC" id="3.6.1.55"/>
    </reaction>
</comment>
<evidence type="ECO:0000256" key="5">
    <source>
        <dbReference type="ARBA" id="ARBA00022723"/>
    </source>
</evidence>
<evidence type="ECO:0000256" key="6">
    <source>
        <dbReference type="ARBA" id="ARBA00022763"/>
    </source>
</evidence>
<keyword evidence="7" id="KW-0378">Hydrolase</keyword>
<dbReference type="GO" id="GO:0044716">
    <property type="term" value="F:8-oxo-GDP phosphatase activity"/>
    <property type="evidence" value="ECO:0007669"/>
    <property type="project" value="TreeGrafter"/>
</dbReference>
<dbReference type="EMBL" id="CABWKQ010000016">
    <property type="protein sequence ID" value="VWX35297.1"/>
    <property type="molecule type" value="Genomic_DNA"/>
</dbReference>
<dbReference type="GO" id="GO:0046872">
    <property type="term" value="F:metal ion binding"/>
    <property type="evidence" value="ECO:0007669"/>
    <property type="project" value="UniProtKB-KW"/>
</dbReference>
<dbReference type="CDD" id="cd03425">
    <property type="entry name" value="NUDIX_MutT_NudA_like"/>
    <property type="match status" value="1"/>
</dbReference>
<accession>A0A653I8C0</accession>
<evidence type="ECO:0000256" key="11">
    <source>
        <dbReference type="ARBA" id="ARBA00038905"/>
    </source>
</evidence>
<dbReference type="InterPro" id="IPR047127">
    <property type="entry name" value="MutT-like"/>
</dbReference>
<name>A0A653I8C0_9BACL</name>
<evidence type="ECO:0000256" key="10">
    <source>
        <dbReference type="ARBA" id="ARBA00035861"/>
    </source>
</evidence>
<organism evidence="13 14">
    <name type="scientific">Exiguobacterium oxidotolerans</name>
    <dbReference type="NCBI Taxonomy" id="223958"/>
    <lineage>
        <taxon>Bacteria</taxon>
        <taxon>Bacillati</taxon>
        <taxon>Bacillota</taxon>
        <taxon>Bacilli</taxon>
        <taxon>Bacillales</taxon>
        <taxon>Bacillales Family XII. Incertae Sedis</taxon>
        <taxon>Exiguobacterium</taxon>
    </lineage>
</organism>
<keyword evidence="4" id="KW-0235">DNA replication</keyword>
<evidence type="ECO:0000256" key="1">
    <source>
        <dbReference type="ARBA" id="ARBA00001946"/>
    </source>
</evidence>
<dbReference type="PROSITE" id="PS51462">
    <property type="entry name" value="NUDIX"/>
    <property type="match status" value="1"/>
</dbReference>
<dbReference type="GO" id="GO:0006281">
    <property type="term" value="P:DNA repair"/>
    <property type="evidence" value="ECO:0007669"/>
    <property type="project" value="UniProtKB-KW"/>
</dbReference>
<dbReference type="EC" id="3.6.1.55" evidence="11"/>
<dbReference type="GO" id="GO:0006260">
    <property type="term" value="P:DNA replication"/>
    <property type="evidence" value="ECO:0007669"/>
    <property type="project" value="UniProtKB-KW"/>
</dbReference>
<dbReference type="PANTHER" id="PTHR47707:SF1">
    <property type="entry name" value="NUDIX HYDROLASE FAMILY PROTEIN"/>
    <property type="match status" value="1"/>
</dbReference>
<keyword evidence="8" id="KW-0460">Magnesium</keyword>
<dbReference type="InterPro" id="IPR015797">
    <property type="entry name" value="NUDIX_hydrolase-like_dom_sf"/>
</dbReference>
<protein>
    <recommendedName>
        <fullName evidence="11">8-oxo-dGTP diphosphatase</fullName>
        <ecNumber evidence="11">3.6.1.55</ecNumber>
    </recommendedName>
</protein>
<dbReference type="InterPro" id="IPR020476">
    <property type="entry name" value="Nudix_hydrolase"/>
</dbReference>
<dbReference type="AlphaFoldDB" id="A0A653I8C0"/>
<dbReference type="Pfam" id="PF00293">
    <property type="entry name" value="NUDIX"/>
    <property type="match status" value="1"/>
</dbReference>
<dbReference type="GO" id="GO:0008413">
    <property type="term" value="F:8-oxo-7,8-dihydroguanosine triphosphate pyrophosphatase activity"/>
    <property type="evidence" value="ECO:0007669"/>
    <property type="project" value="TreeGrafter"/>
</dbReference>
<dbReference type="PRINTS" id="PR00502">
    <property type="entry name" value="NUDIXFAMILY"/>
</dbReference>
<dbReference type="GO" id="GO:0044715">
    <property type="term" value="F:8-oxo-dGDP phosphatase activity"/>
    <property type="evidence" value="ECO:0007669"/>
    <property type="project" value="TreeGrafter"/>
</dbReference>
<sequence>MKKTIQVVGAVIFNSSNEVLCALRSEAMSLPNMWEFPGGKIEQGERPEQSLSREINEELNCTVQVKEHIETTLYEYEKIIVELSTYYAEIVAGIPKALEHAELRWVSVQNLQQLEWAPADIPAVEKIMRAFSTK</sequence>
<keyword evidence="14" id="KW-1185">Reference proteome</keyword>
<dbReference type="Gene3D" id="3.90.79.10">
    <property type="entry name" value="Nucleoside Triphosphate Pyrophosphohydrolase"/>
    <property type="match status" value="1"/>
</dbReference>
<keyword evidence="3" id="KW-0515">Mutator protein</keyword>
<comment type="cofactor">
    <cofactor evidence="1">
        <name>Mg(2+)</name>
        <dbReference type="ChEBI" id="CHEBI:18420"/>
    </cofactor>
</comment>
<dbReference type="PANTHER" id="PTHR47707">
    <property type="entry name" value="8-OXO-DGTP DIPHOSPHATASE"/>
    <property type="match status" value="1"/>
</dbReference>
<proteinExistence type="inferred from homology"/>
<keyword evidence="6" id="KW-0227">DNA damage</keyword>
<keyword evidence="5" id="KW-0479">Metal-binding</keyword>
<evidence type="ECO:0000313" key="14">
    <source>
        <dbReference type="Proteomes" id="UP000439752"/>
    </source>
</evidence>
<keyword evidence="9" id="KW-0234">DNA repair</keyword>
<evidence type="ECO:0000256" key="3">
    <source>
        <dbReference type="ARBA" id="ARBA00022457"/>
    </source>
</evidence>
<dbReference type="RefSeq" id="WP_029332079.1">
    <property type="nucleotide sequence ID" value="NZ_LR732312.1"/>
</dbReference>
<evidence type="ECO:0000256" key="8">
    <source>
        <dbReference type="ARBA" id="ARBA00022842"/>
    </source>
</evidence>
<reference evidence="13 14" key="1">
    <citation type="submission" date="2019-10" db="EMBL/GenBank/DDBJ databases">
        <authorList>
            <person name="Karimi E."/>
        </authorList>
    </citation>
    <scope>NUCLEOTIDE SEQUENCE [LARGE SCALE GENOMIC DNA]</scope>
    <source>
        <strain evidence="13">Exiguobacterium sp. 9Y</strain>
    </source>
</reference>
<dbReference type="Proteomes" id="UP000439752">
    <property type="component" value="Unassembled WGS sequence"/>
</dbReference>
<evidence type="ECO:0000313" key="13">
    <source>
        <dbReference type="EMBL" id="VWX35297.1"/>
    </source>
</evidence>
<evidence type="ECO:0000256" key="2">
    <source>
        <dbReference type="ARBA" id="ARBA00005582"/>
    </source>
</evidence>
<evidence type="ECO:0000256" key="4">
    <source>
        <dbReference type="ARBA" id="ARBA00022705"/>
    </source>
</evidence>